<comment type="caution">
    <text evidence="1">The sequence shown here is derived from an EMBL/GenBank/DDBJ whole genome shotgun (WGS) entry which is preliminary data.</text>
</comment>
<sequence>MSTTQLATPDLPRAPIAAPAVPVKELSSCRGDESDELADVAVLSTN</sequence>
<dbReference type="Proteomes" id="UP000648984">
    <property type="component" value="Unassembled WGS sequence"/>
</dbReference>
<proteinExistence type="predicted"/>
<protein>
    <submittedName>
        <fullName evidence="1">Uncharacterized protein</fullName>
    </submittedName>
</protein>
<dbReference type="EMBL" id="WTVQ01000002">
    <property type="protein sequence ID" value="NMG73484.1"/>
    <property type="molecule type" value="Genomic_DNA"/>
</dbReference>
<gene>
    <name evidence="1" type="ORF">GPA25_01805</name>
</gene>
<keyword evidence="2" id="KW-1185">Reference proteome</keyword>
<organism evidence="1 2">
    <name type="scientific">Aromatoleum diolicum</name>
    <dbReference type="NCBI Taxonomy" id="75796"/>
    <lineage>
        <taxon>Bacteria</taxon>
        <taxon>Pseudomonadati</taxon>
        <taxon>Pseudomonadota</taxon>
        <taxon>Betaproteobacteria</taxon>
        <taxon>Rhodocyclales</taxon>
        <taxon>Rhodocyclaceae</taxon>
        <taxon>Aromatoleum</taxon>
    </lineage>
</organism>
<name>A0ABX1Q8I4_9RHOO</name>
<evidence type="ECO:0000313" key="2">
    <source>
        <dbReference type="Proteomes" id="UP000648984"/>
    </source>
</evidence>
<accession>A0ABX1Q8I4</accession>
<reference evidence="1 2" key="1">
    <citation type="submission" date="2019-12" db="EMBL/GenBank/DDBJ databases">
        <title>Comparative genomics gives insights into the taxonomy of the Azoarcus-Aromatoleum group and reveals separate origins of nif in the plant-associated Azoarcus and non-plant-associated Aromatoleum sub-groups.</title>
        <authorList>
            <person name="Lafos M."/>
            <person name="Maluk M."/>
            <person name="Batista M."/>
            <person name="Junghare M."/>
            <person name="Carmona M."/>
            <person name="Faoro H."/>
            <person name="Cruz L.M."/>
            <person name="Battistoni F."/>
            <person name="De Souza E."/>
            <person name="Pedrosa F."/>
            <person name="Chen W.-M."/>
            <person name="Poole P.S."/>
            <person name="Dixon R.A."/>
            <person name="James E.K."/>
        </authorList>
    </citation>
    <scope>NUCLEOTIDE SEQUENCE [LARGE SCALE GENOMIC DNA]</scope>
    <source>
        <strain evidence="1 2">22Lin</strain>
    </source>
</reference>
<evidence type="ECO:0000313" key="1">
    <source>
        <dbReference type="EMBL" id="NMG73484.1"/>
    </source>
</evidence>
<dbReference type="RefSeq" id="WP_169258634.1">
    <property type="nucleotide sequence ID" value="NZ_WTVQ01000002.1"/>
</dbReference>